<organism evidence="6">
    <name type="scientific">Picea sitchensis</name>
    <name type="common">Sitka spruce</name>
    <name type="synonym">Pinus sitchensis</name>
    <dbReference type="NCBI Taxonomy" id="3332"/>
    <lineage>
        <taxon>Eukaryota</taxon>
        <taxon>Viridiplantae</taxon>
        <taxon>Streptophyta</taxon>
        <taxon>Embryophyta</taxon>
        <taxon>Tracheophyta</taxon>
        <taxon>Spermatophyta</taxon>
        <taxon>Pinopsida</taxon>
        <taxon>Pinidae</taxon>
        <taxon>Conifers I</taxon>
        <taxon>Pinales</taxon>
        <taxon>Pinaceae</taxon>
        <taxon>Picea</taxon>
    </lineage>
</organism>
<dbReference type="InterPro" id="IPR004192">
    <property type="entry name" value="Rieske_TM"/>
</dbReference>
<dbReference type="SUPFAM" id="SSF81502">
    <property type="entry name" value="ISP transmembrane anchor"/>
    <property type="match status" value="1"/>
</dbReference>
<keyword evidence="3 4" id="KW-0472">Membrane</keyword>
<feature type="domain" description="Cytochrome b-c1 complex subunit Rieske transmembrane" evidence="5">
    <location>
        <begin position="107"/>
        <end position="147"/>
    </location>
</feature>
<dbReference type="SUPFAM" id="SSF50022">
    <property type="entry name" value="ISP domain"/>
    <property type="match status" value="1"/>
</dbReference>
<dbReference type="EMBL" id="EF676989">
    <property type="protein sequence ID" value="ABR16850.1"/>
    <property type="molecule type" value="mRNA"/>
</dbReference>
<evidence type="ECO:0000259" key="5">
    <source>
        <dbReference type="Pfam" id="PF02921"/>
    </source>
</evidence>
<dbReference type="CDD" id="cd03470">
    <property type="entry name" value="Rieske_cytochrome_bc1"/>
    <property type="match status" value="1"/>
</dbReference>
<proteinExistence type="evidence at transcript level"/>
<evidence type="ECO:0000256" key="2">
    <source>
        <dbReference type="ARBA" id="ARBA00022989"/>
    </source>
</evidence>
<dbReference type="InterPro" id="IPR014349">
    <property type="entry name" value="Rieske_Fe-S_prot"/>
</dbReference>
<dbReference type="PANTHER" id="PTHR10134">
    <property type="entry name" value="CYTOCHROME B-C1 COMPLEX SUBUNIT RIESKE, MITOCHONDRIAL"/>
    <property type="match status" value="1"/>
</dbReference>
<sequence length="245" mass="27015">MLRAVGRRLPAISGLTRNTTSPSSSLALVSSDALKDDTVISSANPPQGLQLLNPSWKSHFLFRGFSAESLAPRHELGFSDIPATIAAVKNPTSKIEYDESNHERFTPGDPSKRAFTYFVLTGGRFVYASFIRLMVLKFILSMSASKDVLAMASLEVDLSNIEAGSTVTVKWRGKPVFIRRRTEDDIQLANSVNVNSLRDPQEDSARVLNPEWLVVVGVCTHLGCVPLPKCWGLWRLVLSLSWISL</sequence>
<evidence type="ECO:0000256" key="4">
    <source>
        <dbReference type="SAM" id="Phobius"/>
    </source>
</evidence>
<dbReference type="GO" id="GO:0008121">
    <property type="term" value="F:quinol-cytochrome-c reductase activity"/>
    <property type="evidence" value="ECO:0007669"/>
    <property type="project" value="InterPro"/>
</dbReference>
<dbReference type="AlphaFoldDB" id="B8LMH0"/>
<accession>B8LMH0</accession>
<dbReference type="InterPro" id="IPR006317">
    <property type="entry name" value="Ubiquinol_cyt_c_Rdtase_Fe-S-su"/>
</dbReference>
<dbReference type="Pfam" id="PF02921">
    <property type="entry name" value="UCR_TM"/>
    <property type="match status" value="1"/>
</dbReference>
<reference evidence="6" key="1">
    <citation type="submission" date="2007-06" db="EMBL/GenBank/DDBJ databases">
        <title>Full length cDNA sequences from Sitka Spruce (Picea sitchensis).</title>
        <authorList>
            <person name="Ralph S.G."/>
            <person name="Chun H.E."/>
            <person name="Liao N."/>
            <person name="Ali J."/>
            <person name="Reid K."/>
            <person name="Kolosova N."/>
            <person name="Cooper N."/>
            <person name="Cullis C."/>
            <person name="Jancsik S."/>
            <person name="Moore R."/>
            <person name="Mayo M."/>
            <person name="Wagner S."/>
            <person name="Holt R.A."/>
            <person name="Jones S.J.M."/>
            <person name="Marra M.A."/>
            <person name="Ritland C.E."/>
            <person name="Ritland K."/>
            <person name="Bohlmann J."/>
        </authorList>
    </citation>
    <scope>NUCLEOTIDE SEQUENCE</scope>
    <source>
        <tissue evidence="6">Green portion of the leader tissue</tissue>
    </source>
</reference>
<dbReference type="Gene3D" id="2.102.10.10">
    <property type="entry name" value="Rieske [2Fe-2S] iron-sulphur domain"/>
    <property type="match status" value="1"/>
</dbReference>
<evidence type="ECO:0000256" key="3">
    <source>
        <dbReference type="ARBA" id="ARBA00023136"/>
    </source>
</evidence>
<keyword evidence="1 4" id="KW-0812">Transmembrane</keyword>
<protein>
    <recommendedName>
        <fullName evidence="5">Cytochrome b-c1 complex subunit Rieske transmembrane domain-containing protein</fullName>
    </recommendedName>
</protein>
<dbReference type="NCBIfam" id="TIGR01416">
    <property type="entry name" value="Rieske_proteo"/>
    <property type="match status" value="1"/>
</dbReference>
<dbReference type="GO" id="GO:0051537">
    <property type="term" value="F:2 iron, 2 sulfur cluster binding"/>
    <property type="evidence" value="ECO:0007669"/>
    <property type="project" value="InterPro"/>
</dbReference>
<name>B8LMH0_PICSI</name>
<evidence type="ECO:0000313" key="6">
    <source>
        <dbReference type="EMBL" id="ABR16850.1"/>
    </source>
</evidence>
<dbReference type="InterPro" id="IPR036922">
    <property type="entry name" value="Rieske_2Fe-2S_sf"/>
</dbReference>
<evidence type="ECO:0000256" key="1">
    <source>
        <dbReference type="ARBA" id="ARBA00022692"/>
    </source>
</evidence>
<feature type="transmembrane region" description="Helical" evidence="4">
    <location>
        <begin position="114"/>
        <end position="135"/>
    </location>
</feature>
<keyword evidence="2 4" id="KW-1133">Transmembrane helix</keyword>